<proteinExistence type="predicted"/>
<comment type="caution">
    <text evidence="2">The sequence shown here is derived from an EMBL/GenBank/DDBJ whole genome shotgun (WGS) entry which is preliminary data.</text>
</comment>
<evidence type="ECO:0000313" key="3">
    <source>
        <dbReference type="Proteomes" id="UP000702209"/>
    </source>
</evidence>
<dbReference type="Proteomes" id="UP000702209">
    <property type="component" value="Unassembled WGS sequence"/>
</dbReference>
<sequence length="93" mass="9772">MFSTTSTARRSLARVVVAGAIAAVPLTALAVPASADPSPGITDVKKDRGWNDRDCDFGPFLDWSCDNGPFGSGKNIPFGQFRRLVPPGTFGSS</sequence>
<accession>A0ABS0D2F2</accession>
<dbReference type="EMBL" id="JADLQX010000047">
    <property type="protein sequence ID" value="MBF6302570.1"/>
    <property type="molecule type" value="Genomic_DNA"/>
</dbReference>
<reference evidence="2 3" key="1">
    <citation type="submission" date="2020-10" db="EMBL/GenBank/DDBJ databases">
        <title>Identification of Nocardia species via Next-generation sequencing and recognition of intraspecies genetic diversity.</title>
        <authorList>
            <person name="Li P."/>
            <person name="Li P."/>
            <person name="Lu B."/>
        </authorList>
    </citation>
    <scope>NUCLEOTIDE SEQUENCE [LARGE SCALE GENOMIC DNA]</scope>
    <source>
        <strain evidence="2 3">BJ06-0157</strain>
    </source>
</reference>
<keyword evidence="1" id="KW-0732">Signal</keyword>
<organism evidence="2 3">
    <name type="scientific">Nocardia amamiensis</name>
    <dbReference type="NCBI Taxonomy" id="404578"/>
    <lineage>
        <taxon>Bacteria</taxon>
        <taxon>Bacillati</taxon>
        <taxon>Actinomycetota</taxon>
        <taxon>Actinomycetes</taxon>
        <taxon>Mycobacteriales</taxon>
        <taxon>Nocardiaceae</taxon>
        <taxon>Nocardia</taxon>
    </lineage>
</organism>
<protein>
    <submittedName>
        <fullName evidence="2">Uncharacterized protein</fullName>
    </submittedName>
</protein>
<feature type="chain" id="PRO_5046424248" evidence="1">
    <location>
        <begin position="31"/>
        <end position="93"/>
    </location>
</feature>
<dbReference type="RefSeq" id="WP_195133756.1">
    <property type="nucleotide sequence ID" value="NZ_JADLQX010000047.1"/>
</dbReference>
<evidence type="ECO:0000256" key="1">
    <source>
        <dbReference type="SAM" id="SignalP"/>
    </source>
</evidence>
<feature type="signal peptide" evidence="1">
    <location>
        <begin position="1"/>
        <end position="30"/>
    </location>
</feature>
<gene>
    <name evidence="2" type="ORF">IU459_34280</name>
</gene>
<evidence type="ECO:0000313" key="2">
    <source>
        <dbReference type="EMBL" id="MBF6302570.1"/>
    </source>
</evidence>
<keyword evidence="3" id="KW-1185">Reference proteome</keyword>
<name>A0ABS0D2F2_9NOCA</name>